<dbReference type="SUPFAM" id="SSF109993">
    <property type="entry name" value="VPS9 domain"/>
    <property type="match status" value="1"/>
</dbReference>
<evidence type="ECO:0000313" key="3">
    <source>
        <dbReference type="EMBL" id="RSH85296.1"/>
    </source>
</evidence>
<dbReference type="Proteomes" id="UP000279259">
    <property type="component" value="Unassembled WGS sequence"/>
</dbReference>
<dbReference type="Pfam" id="PF02204">
    <property type="entry name" value="VPS9"/>
    <property type="match status" value="1"/>
</dbReference>
<evidence type="ECO:0000259" key="2">
    <source>
        <dbReference type="PROSITE" id="PS51205"/>
    </source>
</evidence>
<feature type="compositionally biased region" description="Low complexity" evidence="1">
    <location>
        <begin position="133"/>
        <end position="181"/>
    </location>
</feature>
<dbReference type="GO" id="GO:0031267">
    <property type="term" value="F:small GTPase binding"/>
    <property type="evidence" value="ECO:0007669"/>
    <property type="project" value="TreeGrafter"/>
</dbReference>
<evidence type="ECO:0000313" key="4">
    <source>
        <dbReference type="Proteomes" id="UP000279259"/>
    </source>
</evidence>
<feature type="region of interest" description="Disordered" evidence="1">
    <location>
        <begin position="387"/>
        <end position="420"/>
    </location>
</feature>
<feature type="compositionally biased region" description="Basic residues" evidence="1">
    <location>
        <begin position="321"/>
        <end position="330"/>
    </location>
</feature>
<dbReference type="OrthoDB" id="10264848at2759"/>
<feature type="compositionally biased region" description="Polar residues" evidence="1">
    <location>
        <begin position="46"/>
        <end position="72"/>
    </location>
</feature>
<feature type="region of interest" description="Disordered" evidence="1">
    <location>
        <begin position="803"/>
        <end position="843"/>
    </location>
</feature>
<dbReference type="PROSITE" id="PS51205">
    <property type="entry name" value="VPS9"/>
    <property type="match status" value="1"/>
</dbReference>
<reference evidence="3 4" key="1">
    <citation type="submission" date="2018-11" db="EMBL/GenBank/DDBJ databases">
        <title>Genome sequence of Saitozyma podzolica DSM 27192.</title>
        <authorList>
            <person name="Aliyu H."/>
            <person name="Gorte O."/>
            <person name="Ochsenreither K."/>
        </authorList>
    </citation>
    <scope>NUCLEOTIDE SEQUENCE [LARGE SCALE GENOMIC DNA]</scope>
    <source>
        <strain evidence="3 4">DSM 27192</strain>
    </source>
</reference>
<dbReference type="GO" id="GO:0016192">
    <property type="term" value="P:vesicle-mediated transport"/>
    <property type="evidence" value="ECO:0007669"/>
    <property type="project" value="InterPro"/>
</dbReference>
<feature type="compositionally biased region" description="Basic and acidic residues" evidence="1">
    <location>
        <begin position="649"/>
        <end position="670"/>
    </location>
</feature>
<accession>A0A427Y2D0</accession>
<gene>
    <name evidence="3" type="ORF">EHS25_005103</name>
</gene>
<feature type="region of interest" description="Disordered" evidence="1">
    <location>
        <begin position="940"/>
        <end position="964"/>
    </location>
</feature>
<feature type="compositionally biased region" description="Basic and acidic residues" evidence="1">
    <location>
        <begin position="1224"/>
        <end position="1241"/>
    </location>
</feature>
<dbReference type="GO" id="GO:0030139">
    <property type="term" value="C:endocytic vesicle"/>
    <property type="evidence" value="ECO:0007669"/>
    <property type="project" value="TreeGrafter"/>
</dbReference>
<evidence type="ECO:0000256" key="1">
    <source>
        <dbReference type="SAM" id="MobiDB-lite"/>
    </source>
</evidence>
<feature type="region of interest" description="Disordered" evidence="1">
    <location>
        <begin position="628"/>
        <end position="670"/>
    </location>
</feature>
<proteinExistence type="predicted"/>
<dbReference type="GO" id="GO:0005085">
    <property type="term" value="F:guanyl-nucleotide exchange factor activity"/>
    <property type="evidence" value="ECO:0007669"/>
    <property type="project" value="InterPro"/>
</dbReference>
<feature type="compositionally biased region" description="Low complexity" evidence="1">
    <location>
        <begin position="1159"/>
        <end position="1172"/>
    </location>
</feature>
<feature type="compositionally biased region" description="Low complexity" evidence="1">
    <location>
        <begin position="448"/>
        <end position="485"/>
    </location>
</feature>
<feature type="compositionally biased region" description="Polar residues" evidence="1">
    <location>
        <begin position="103"/>
        <end position="132"/>
    </location>
</feature>
<feature type="region of interest" description="Disordered" evidence="1">
    <location>
        <begin position="1260"/>
        <end position="1346"/>
    </location>
</feature>
<protein>
    <recommendedName>
        <fullName evidence="2">VPS9 domain-containing protein</fullName>
    </recommendedName>
</protein>
<feature type="domain" description="VPS9" evidence="2">
    <location>
        <begin position="886"/>
        <end position="1029"/>
    </location>
</feature>
<dbReference type="InterPro" id="IPR037191">
    <property type="entry name" value="VPS9_dom_sf"/>
</dbReference>
<dbReference type="InterPro" id="IPR045046">
    <property type="entry name" value="Vps9-like"/>
</dbReference>
<dbReference type="PANTHER" id="PTHR23101">
    <property type="entry name" value="RAB GDP/GTP EXCHANGE FACTOR"/>
    <property type="match status" value="1"/>
</dbReference>
<dbReference type="InterPro" id="IPR003123">
    <property type="entry name" value="VPS9"/>
</dbReference>
<dbReference type="STRING" id="1890683.A0A427Y2D0"/>
<dbReference type="Gene3D" id="1.20.1050.80">
    <property type="entry name" value="VPS9 domain"/>
    <property type="match status" value="1"/>
</dbReference>
<feature type="region of interest" description="Disordered" evidence="1">
    <location>
        <begin position="1"/>
        <end position="181"/>
    </location>
</feature>
<feature type="compositionally biased region" description="Basic and acidic residues" evidence="1">
    <location>
        <begin position="408"/>
        <end position="419"/>
    </location>
</feature>
<sequence>MTDQETPLPRGSRESKQGGLFSSLSLGRASKSPKPSETLTHPLLGASSSTLNLATTDEANNPGHSRSGSGTLSASGVGGSTNGSSGDVPNPLPYKPRQRHAHQGSTSSVSSLTAGGNAPSPTLHPTSSATILTSPVTPTTVIAPATTSTSTSTTFALPPLTTDTPSSDPSSTAGSSSSATATVRLQQQSLKAAAQRIGLGNGSMGMTMLDAIFDKGQIGRAKPGEGGDWGDVLRTLIAGKVSLAGTFRIVQHVSYSPARSVLTSPGGVAPAHDALVVPSNDASNPAGPHCIPVAPDSCLRATRRVAKVQHQQSLREGQGRSTRHRHHGGHHVGPGWRAERSSLTSDSALLNAIRDSNNRPAALSSLRPVLPFDRASTSQPYPLYSVSTESTSLPFPPLGKGSTNHTLGEPKDKDKERPAAGKLARINPFASLFGPSTPAASSPPNITSPGLPSSPSKLGGALTPDRPASPAAEHASPSAASPRPSLLSIDVPETASIMSDASVSLGEGFQVTAYTVSKPIRLADVQKTLSKATRSFVKDELARIPDKVAERVCRLVAAGIAPSSSGSVGSDFLKSHGSDDPGFTVDFSNPAAAGEKLQDFMEAVYDDLLVHYKADSSHLFAENGGLKRKTSGTAPWSRGSMSVPEEDEDVKKERKERLRREKDDMAEKAATEGTEKVEAVVCRLLYNYLFSPLESDDARHDEALASRIAALNILDLSLDHLGLITEPEDEQDRGPSRRAWLGSRTESAKVSLCQLLQRRALSLIDVELQRLSTSTCLTPKDKADILIKAHKLVVGKSIHQPWASPCGVTPGGAELEGEPYKPSPRPQSPMEQTPRVEKTEPSVMVDQPSVPDEAVHGLRITTGASGDGLHSEDRLSSDLLATKTDADESTPLAFQTSPERPVPHLILTESADVEAASPSAESPETARLQEAMTDSVLTVHAEPLSRDTSKSSQISTSAERPKGTSGADLILPIIIFAVVKANPPQLASQLMYLRRYRSAICLTGEASYALVNLTAVVEFLEHVDLAELGLGGDSDKVISIADLSPIGLDYLDESNADAASIASASSRLRGRVFQVGELAGSAAGSANKVITGVIDSSWTAVRGLISNNNAPSAPAGQDEEAATTGVRPGMRPRQASTFSLASVTASVANIAAAAAASTSAARNRSRASSRASEQVQAWGANQELMEVSSRPESIREVSDYPSSADEDEEDEDDDEERCEEYQECEQHDVQGGRKEERDKERISLSDRLANIGVLGRLGGEAAQNTNEPTPAPAPVPAATSKPSGFLANLTSGRSASVSSSALAERGHARRGSLLGQADSAARPRAESVSPAPSGSPANLPSTLASVDPPMERYMTCEVGELRLSEIGVLLRDYRRLGAAVNSINAKLQEGPH</sequence>
<dbReference type="EMBL" id="RSCD01000021">
    <property type="protein sequence ID" value="RSH85296.1"/>
    <property type="molecule type" value="Genomic_DNA"/>
</dbReference>
<feature type="compositionally biased region" description="Acidic residues" evidence="1">
    <location>
        <begin position="1204"/>
        <end position="1223"/>
    </location>
</feature>
<feature type="compositionally biased region" description="Polar residues" evidence="1">
    <location>
        <begin position="1330"/>
        <end position="1344"/>
    </location>
</feature>
<dbReference type="GO" id="GO:0005829">
    <property type="term" value="C:cytosol"/>
    <property type="evidence" value="ECO:0007669"/>
    <property type="project" value="TreeGrafter"/>
</dbReference>
<dbReference type="PANTHER" id="PTHR23101:SF25">
    <property type="entry name" value="GTPASE-ACTIVATING PROTEIN AND VPS9 DOMAIN-CONTAINING PROTEIN 1"/>
    <property type="match status" value="1"/>
</dbReference>
<comment type="caution">
    <text evidence="3">The sequence shown here is derived from an EMBL/GenBank/DDBJ whole genome shotgun (WGS) entry which is preliminary data.</text>
</comment>
<feature type="compositionally biased region" description="Low complexity" evidence="1">
    <location>
        <begin position="1291"/>
        <end position="1303"/>
    </location>
</feature>
<organism evidence="3 4">
    <name type="scientific">Saitozyma podzolica</name>
    <dbReference type="NCBI Taxonomy" id="1890683"/>
    <lineage>
        <taxon>Eukaryota</taxon>
        <taxon>Fungi</taxon>
        <taxon>Dikarya</taxon>
        <taxon>Basidiomycota</taxon>
        <taxon>Agaricomycotina</taxon>
        <taxon>Tremellomycetes</taxon>
        <taxon>Tremellales</taxon>
        <taxon>Trimorphomycetaceae</taxon>
        <taxon>Saitozyma</taxon>
    </lineage>
</organism>
<feature type="region of interest" description="Disordered" evidence="1">
    <location>
        <begin position="309"/>
        <end position="340"/>
    </location>
</feature>
<feature type="region of interest" description="Disordered" evidence="1">
    <location>
        <begin position="1108"/>
        <end position="1132"/>
    </location>
</feature>
<name>A0A427Y2D0_9TREE</name>
<feature type="region of interest" description="Disordered" evidence="1">
    <location>
        <begin position="433"/>
        <end position="486"/>
    </location>
</feature>
<feature type="compositionally biased region" description="Polar residues" evidence="1">
    <location>
        <begin position="438"/>
        <end position="447"/>
    </location>
</feature>
<feature type="region of interest" description="Disordered" evidence="1">
    <location>
        <begin position="1159"/>
        <end position="1241"/>
    </location>
</feature>
<keyword evidence="4" id="KW-1185">Reference proteome</keyword>